<keyword evidence="1" id="KW-0732">Signal</keyword>
<proteinExistence type="predicted"/>
<evidence type="ECO:0000256" key="1">
    <source>
        <dbReference type="SAM" id="SignalP"/>
    </source>
</evidence>
<feature type="chain" id="PRO_5021505156" evidence="1">
    <location>
        <begin position="25"/>
        <end position="75"/>
    </location>
</feature>
<feature type="signal peptide" evidence="1">
    <location>
        <begin position="1"/>
        <end position="24"/>
    </location>
</feature>
<dbReference type="OrthoDB" id="828263at2"/>
<keyword evidence="3" id="KW-1185">Reference proteome</keyword>
<gene>
    <name evidence="2" type="ORF">E4S40_15685</name>
</gene>
<dbReference type="RefSeq" id="WP_135076320.1">
    <property type="nucleotide sequence ID" value="NZ_SPSB01000004.1"/>
</dbReference>
<dbReference type="EMBL" id="SPSB01000004">
    <property type="protein sequence ID" value="TFV93683.1"/>
    <property type="molecule type" value="Genomic_DNA"/>
</dbReference>
<protein>
    <submittedName>
        <fullName evidence="2">Uncharacterized protein</fullName>
    </submittedName>
</protein>
<evidence type="ECO:0000313" key="2">
    <source>
        <dbReference type="EMBL" id="TFV93683.1"/>
    </source>
</evidence>
<evidence type="ECO:0000313" key="3">
    <source>
        <dbReference type="Proteomes" id="UP000297647"/>
    </source>
</evidence>
<dbReference type="AlphaFoldDB" id="A0A4Y9QRM3"/>
<name>A0A4Y9QRM3_9BACT</name>
<organism evidence="2 3">
    <name type="scientific">Algoriphagus kandeliae</name>
    <dbReference type="NCBI Taxonomy" id="2562278"/>
    <lineage>
        <taxon>Bacteria</taxon>
        <taxon>Pseudomonadati</taxon>
        <taxon>Bacteroidota</taxon>
        <taxon>Cytophagia</taxon>
        <taxon>Cytophagales</taxon>
        <taxon>Cyclobacteriaceae</taxon>
        <taxon>Algoriphagus</taxon>
    </lineage>
</organism>
<sequence length="75" mass="8235">MKKLIGVTALGLLCLFISPVENIAQSLAGEENPCDAGPNKNFESCRDKNCTEKINVACSFIYAQDIVTIWGRRES</sequence>
<reference evidence="2 3" key="1">
    <citation type="submission" date="2019-03" db="EMBL/GenBank/DDBJ databases">
        <title>Algoriphagus sp. nov, a new strain isolated from root system soil of mangrove plant Kandelia.</title>
        <authorList>
            <person name="Yin Q."/>
            <person name="Wang K."/>
            <person name="Song Z."/>
        </authorList>
    </citation>
    <scope>NUCLEOTIDE SEQUENCE [LARGE SCALE GENOMIC DNA]</scope>
    <source>
        <strain evidence="2 3">XY-J91</strain>
    </source>
</reference>
<accession>A0A4Y9QRM3</accession>
<comment type="caution">
    <text evidence="2">The sequence shown here is derived from an EMBL/GenBank/DDBJ whole genome shotgun (WGS) entry which is preliminary data.</text>
</comment>
<dbReference type="Proteomes" id="UP000297647">
    <property type="component" value="Unassembled WGS sequence"/>
</dbReference>